<dbReference type="CDD" id="cd06160">
    <property type="entry name" value="S2P-M50_like_2"/>
    <property type="match status" value="1"/>
</dbReference>
<dbReference type="GO" id="GO:0008237">
    <property type="term" value="F:metallopeptidase activity"/>
    <property type="evidence" value="ECO:0007669"/>
    <property type="project" value="UniProtKB-KW"/>
</dbReference>
<evidence type="ECO:0000256" key="4">
    <source>
        <dbReference type="ARBA" id="ARBA00022670"/>
    </source>
</evidence>
<dbReference type="PANTHER" id="PTHR39188:SF3">
    <property type="entry name" value="STAGE IV SPORULATION PROTEIN FB"/>
    <property type="match status" value="1"/>
</dbReference>
<protein>
    <submittedName>
        <fullName evidence="14">Zn-dependent protease (Includes SpoIVFB)</fullName>
    </submittedName>
</protein>
<evidence type="ECO:0000256" key="2">
    <source>
        <dbReference type="ARBA" id="ARBA00004141"/>
    </source>
</evidence>
<evidence type="ECO:0000256" key="12">
    <source>
        <dbReference type="SAM" id="Phobius"/>
    </source>
</evidence>
<comment type="cofactor">
    <cofactor evidence="1">
        <name>Zn(2+)</name>
        <dbReference type="ChEBI" id="CHEBI:29105"/>
    </cofactor>
</comment>
<dbReference type="PANTHER" id="PTHR39188">
    <property type="entry name" value="MEMBRANE-ASSOCIATED ZINC METALLOPROTEASE M50B"/>
    <property type="match status" value="1"/>
</dbReference>
<dbReference type="GO" id="GO:0006508">
    <property type="term" value="P:proteolysis"/>
    <property type="evidence" value="ECO:0007669"/>
    <property type="project" value="UniProtKB-KW"/>
</dbReference>
<name>A0A1M6DPC5_9BACT</name>
<comment type="subcellular location">
    <subcellularLocation>
        <location evidence="2">Membrane</location>
        <topology evidence="2">Multi-pass membrane protein</topology>
    </subcellularLocation>
</comment>
<keyword evidence="11 12" id="KW-0472">Membrane</keyword>
<reference evidence="15" key="1">
    <citation type="submission" date="2016-11" db="EMBL/GenBank/DDBJ databases">
        <authorList>
            <person name="Varghese N."/>
            <person name="Submissions S."/>
        </authorList>
    </citation>
    <scope>NUCLEOTIDE SEQUENCE [LARGE SCALE GENOMIC DNA]</scope>
    <source>
        <strain evidence="15">DSM 16219</strain>
    </source>
</reference>
<evidence type="ECO:0000256" key="1">
    <source>
        <dbReference type="ARBA" id="ARBA00001947"/>
    </source>
</evidence>
<dbReference type="Proteomes" id="UP000183994">
    <property type="component" value="Unassembled WGS sequence"/>
</dbReference>
<feature type="transmembrane region" description="Helical" evidence="12">
    <location>
        <begin position="525"/>
        <end position="545"/>
    </location>
</feature>
<keyword evidence="9 12" id="KW-1133">Transmembrane helix</keyword>
<gene>
    <name evidence="14" type="ORF">SAMN02745216_00421</name>
</gene>
<dbReference type="GO" id="GO:0016020">
    <property type="term" value="C:membrane"/>
    <property type="evidence" value="ECO:0007669"/>
    <property type="project" value="UniProtKB-SubCell"/>
</dbReference>
<evidence type="ECO:0000256" key="11">
    <source>
        <dbReference type="ARBA" id="ARBA00023136"/>
    </source>
</evidence>
<evidence type="ECO:0000256" key="9">
    <source>
        <dbReference type="ARBA" id="ARBA00022989"/>
    </source>
</evidence>
<keyword evidence="15" id="KW-1185">Reference proteome</keyword>
<evidence type="ECO:0000313" key="15">
    <source>
        <dbReference type="Proteomes" id="UP000183994"/>
    </source>
</evidence>
<accession>A0A1M6DPC5</accession>
<keyword evidence="6" id="KW-0479">Metal-binding</keyword>
<evidence type="ECO:0000256" key="10">
    <source>
        <dbReference type="ARBA" id="ARBA00023049"/>
    </source>
</evidence>
<dbReference type="EMBL" id="FQZU01000002">
    <property type="protein sequence ID" value="SHI75003.1"/>
    <property type="molecule type" value="Genomic_DNA"/>
</dbReference>
<evidence type="ECO:0000256" key="8">
    <source>
        <dbReference type="ARBA" id="ARBA00022833"/>
    </source>
</evidence>
<dbReference type="AlphaFoldDB" id="A0A1M6DPC5"/>
<evidence type="ECO:0000256" key="5">
    <source>
        <dbReference type="ARBA" id="ARBA00022692"/>
    </source>
</evidence>
<keyword evidence="8" id="KW-0862">Zinc</keyword>
<keyword evidence="7" id="KW-0378">Hydrolase</keyword>
<dbReference type="OrthoDB" id="9781963at2"/>
<feature type="transmembrane region" description="Helical" evidence="12">
    <location>
        <begin position="7"/>
        <end position="28"/>
    </location>
</feature>
<dbReference type="RefSeq" id="WP_073472406.1">
    <property type="nucleotide sequence ID" value="NZ_FQZU01000002.1"/>
</dbReference>
<dbReference type="InterPro" id="IPR008915">
    <property type="entry name" value="Peptidase_M50"/>
</dbReference>
<feature type="transmembrane region" description="Helical" evidence="12">
    <location>
        <begin position="277"/>
        <end position="295"/>
    </location>
</feature>
<evidence type="ECO:0000256" key="3">
    <source>
        <dbReference type="ARBA" id="ARBA00007931"/>
    </source>
</evidence>
<comment type="similarity">
    <text evidence="3">Belongs to the peptidase M50B family.</text>
</comment>
<dbReference type="Pfam" id="PF02163">
    <property type="entry name" value="Peptidase_M50"/>
    <property type="match status" value="1"/>
</dbReference>
<evidence type="ECO:0000259" key="13">
    <source>
        <dbReference type="Pfam" id="PF02163"/>
    </source>
</evidence>
<evidence type="ECO:0000256" key="6">
    <source>
        <dbReference type="ARBA" id="ARBA00022723"/>
    </source>
</evidence>
<feature type="transmembrane region" description="Helical" evidence="12">
    <location>
        <begin position="420"/>
        <end position="453"/>
    </location>
</feature>
<proteinExistence type="inferred from homology"/>
<keyword evidence="5 12" id="KW-0812">Transmembrane</keyword>
<keyword evidence="4 14" id="KW-0645">Protease</keyword>
<dbReference type="STRING" id="1121393.SAMN02745216_00421"/>
<feature type="transmembrane region" description="Helical" evidence="12">
    <location>
        <begin position="301"/>
        <end position="323"/>
    </location>
</feature>
<feature type="domain" description="Peptidase M50" evidence="13">
    <location>
        <begin position="300"/>
        <end position="372"/>
    </location>
</feature>
<keyword evidence="10" id="KW-0482">Metalloprotease</keyword>
<feature type="transmembrane region" description="Helical" evidence="12">
    <location>
        <begin position="351"/>
        <end position="373"/>
    </location>
</feature>
<dbReference type="GO" id="GO:0046872">
    <property type="term" value="F:metal ion binding"/>
    <property type="evidence" value="ECO:0007669"/>
    <property type="project" value="UniProtKB-KW"/>
</dbReference>
<sequence length="552" mass="61568">MLNSAEFIVPAVFLFFAVMLLPRVRVWLRLKSLRFRKGGVSFLERGQGAATLRPIFEEAERAMEALGFEYCCSSIVTPLWTSEPPKQVMAFAHKQARAFAIVLPPTIPNGQVPFEVHFQTLFDDGTVLSTVDGISQSIPAYPDWFKLEDHGVGDYIKQWEAHQQSCEAKESRPLPASLENYLEMERRFGSETIPDMEARGDLIHADEPFQWRLTFSKAWALSMQMIKGEQNMMAQAQKVAAPQTRFSGNALMAAEIAAYDRHQRAEEFFSSKSQGKIGRFILSAAAFVAAFTWLWSFENALLLLLVIFIHEIGHYLAMGLFGYKNRQVFFVPFLGAATMGAKDDATILQRVWVLLGGPAPGLILGATCMLLFFHTHNDFMLMLGAMFLVINYLNLLPITPFDGGKILDALFFDRFPRAQFFFFLGSIFILASCGLLLSEPILPFIAVIFTFGVKSKWREGSLAKKAMAALPPMAGEAITKKVVFKTLKDDAVGNGPYAQRLRLANTLIKLLGAPKPTQLELVKGALIYVGVLVLPLIILLLFFLLNADIATL</sequence>
<evidence type="ECO:0000313" key="14">
    <source>
        <dbReference type="EMBL" id="SHI75003.1"/>
    </source>
</evidence>
<organism evidence="14 15">
    <name type="scientific">Desulfatibacillum alkenivorans DSM 16219</name>
    <dbReference type="NCBI Taxonomy" id="1121393"/>
    <lineage>
        <taxon>Bacteria</taxon>
        <taxon>Pseudomonadati</taxon>
        <taxon>Thermodesulfobacteriota</taxon>
        <taxon>Desulfobacteria</taxon>
        <taxon>Desulfobacterales</taxon>
        <taxon>Desulfatibacillaceae</taxon>
        <taxon>Desulfatibacillum</taxon>
    </lineage>
</organism>
<feature type="transmembrane region" description="Helical" evidence="12">
    <location>
        <begin position="379"/>
        <end position="399"/>
    </location>
</feature>
<evidence type="ECO:0000256" key="7">
    <source>
        <dbReference type="ARBA" id="ARBA00022801"/>
    </source>
</evidence>